<dbReference type="GeneTree" id="ENSGT00940000154254"/>
<name>K7FHR0_PELSI</name>
<dbReference type="AlphaFoldDB" id="K7FHR0"/>
<protein>
    <recommendedName>
        <fullName evidence="2">AKNA domain-containing protein</fullName>
    </recommendedName>
</protein>
<dbReference type="Pfam" id="PF12443">
    <property type="entry name" value="AKNA"/>
    <property type="match status" value="1"/>
</dbReference>
<dbReference type="PANTHER" id="PTHR21510:SF16">
    <property type="entry name" value="PROTEIN AKNAD1"/>
    <property type="match status" value="1"/>
</dbReference>
<feature type="domain" description="AKNA" evidence="2">
    <location>
        <begin position="343"/>
        <end position="430"/>
    </location>
</feature>
<reference evidence="3" key="4">
    <citation type="submission" date="2025-09" db="UniProtKB">
        <authorList>
            <consortium name="Ensembl"/>
        </authorList>
    </citation>
    <scope>IDENTIFICATION</scope>
</reference>
<evidence type="ECO:0000313" key="4">
    <source>
        <dbReference type="Proteomes" id="UP000007267"/>
    </source>
</evidence>
<accession>K7FHR0</accession>
<dbReference type="HOGENOM" id="CLU_042747_0_0_1"/>
<reference evidence="4" key="1">
    <citation type="submission" date="2011-10" db="EMBL/GenBank/DDBJ databases">
        <authorList>
            <consortium name="Soft-shell Turtle Genome Consortium"/>
        </authorList>
    </citation>
    <scope>NUCLEOTIDE SEQUENCE [LARGE SCALE GENOMIC DNA]</scope>
    <source>
        <strain evidence="4">Daiwa-1</strain>
    </source>
</reference>
<dbReference type="Ensembl" id="ENSPSIT00000007611.1">
    <property type="protein sequence ID" value="ENSPSIP00000007570.1"/>
    <property type="gene ID" value="ENSPSIG00000006941.1"/>
</dbReference>
<evidence type="ECO:0000313" key="3">
    <source>
        <dbReference type="Ensembl" id="ENSPSIP00000007570.1"/>
    </source>
</evidence>
<sequence length="501" mass="57174">TDNFDYPEDATEEEQEDLPYDGDLKKQNISDNFLNLTCSEMNRNLNEEINYKTQYLPQEKVFSHCTSATRTNEITTEKAIEAPVCGTSLEMELSVGACRIPDRKEHFINSKISDLLLHHFSKEELSNTSQLIDCETIPELSFAESVDETVLTKTRISECTKATFLTEQWAKHFEDDCLNIQEEIYQDDCKYKHLLDDNKCVIDDRATSYGEERDCIQENSQLTAENEDANNFQNIRKNHTNQKGLFERTGSSHELKYGQGQVNYCLPDFSKVASKVKIPKRNNNDKSAPKMKRTKFSPNLVGKSAIVKDVLETMNYFDSVKVKNQEEEGMKIPELLQQIEVPIQPMVGVSQSSFSGLQDGRMISSLPSATAAGEIHCSNPNSMENTTKGEKMSQMLKEQAEQLKTKVEEFSKCVIQETLPLQDRCLALQELKGCLDTLERNYLATKEKHRGLQLQNYNHKSTSIGKFDPDRKLEGEIFRLGMLLEDVKEKIDDNRCSPYPS</sequence>
<evidence type="ECO:0000259" key="2">
    <source>
        <dbReference type="Pfam" id="PF12443"/>
    </source>
</evidence>
<dbReference type="eggNOG" id="ENOG502RZDD">
    <property type="taxonomic scope" value="Eukaryota"/>
</dbReference>
<keyword evidence="4" id="KW-1185">Reference proteome</keyword>
<reference evidence="3" key="3">
    <citation type="submission" date="2025-08" db="UniProtKB">
        <authorList>
            <consortium name="Ensembl"/>
        </authorList>
    </citation>
    <scope>IDENTIFICATION</scope>
</reference>
<dbReference type="InterPro" id="IPR022150">
    <property type="entry name" value="AKNA_dom"/>
</dbReference>
<dbReference type="EMBL" id="AGCU01149938">
    <property type="status" value="NOT_ANNOTATED_CDS"/>
    <property type="molecule type" value="Genomic_DNA"/>
</dbReference>
<dbReference type="EMBL" id="AGCU01149937">
    <property type="status" value="NOT_ANNOTATED_CDS"/>
    <property type="molecule type" value="Genomic_DNA"/>
</dbReference>
<proteinExistence type="predicted"/>
<dbReference type="OMA" id="SGESNHE"/>
<organism evidence="3 4">
    <name type="scientific">Pelodiscus sinensis</name>
    <name type="common">Chinese softshell turtle</name>
    <name type="synonym">Trionyx sinensis</name>
    <dbReference type="NCBI Taxonomy" id="13735"/>
    <lineage>
        <taxon>Eukaryota</taxon>
        <taxon>Metazoa</taxon>
        <taxon>Chordata</taxon>
        <taxon>Craniata</taxon>
        <taxon>Vertebrata</taxon>
        <taxon>Euteleostomi</taxon>
        <taxon>Archelosauria</taxon>
        <taxon>Testudinata</taxon>
        <taxon>Testudines</taxon>
        <taxon>Cryptodira</taxon>
        <taxon>Trionychia</taxon>
        <taxon>Trionychidae</taxon>
        <taxon>Pelodiscus</taxon>
    </lineage>
</organism>
<feature type="coiled-coil region" evidence="1">
    <location>
        <begin position="428"/>
        <end position="455"/>
    </location>
</feature>
<dbReference type="STRING" id="13735.ENSPSIP00000007570"/>
<evidence type="ECO:0000256" key="1">
    <source>
        <dbReference type="SAM" id="Coils"/>
    </source>
</evidence>
<keyword evidence="1" id="KW-0175">Coiled coil</keyword>
<dbReference type="Proteomes" id="UP000007267">
    <property type="component" value="Unassembled WGS sequence"/>
</dbReference>
<dbReference type="PANTHER" id="PTHR21510">
    <property type="entry name" value="AKNA DOMAIN-CONTAINING PROTEIN"/>
    <property type="match status" value="1"/>
</dbReference>
<reference evidence="4" key="2">
    <citation type="journal article" date="2013" name="Nat. Genet.">
        <title>The draft genomes of soft-shell turtle and green sea turtle yield insights into the development and evolution of the turtle-specific body plan.</title>
        <authorList>
            <person name="Wang Z."/>
            <person name="Pascual-Anaya J."/>
            <person name="Zadissa A."/>
            <person name="Li W."/>
            <person name="Niimura Y."/>
            <person name="Huang Z."/>
            <person name="Li C."/>
            <person name="White S."/>
            <person name="Xiong Z."/>
            <person name="Fang D."/>
            <person name="Wang B."/>
            <person name="Ming Y."/>
            <person name="Chen Y."/>
            <person name="Zheng Y."/>
            <person name="Kuraku S."/>
            <person name="Pignatelli M."/>
            <person name="Herrero J."/>
            <person name="Beal K."/>
            <person name="Nozawa M."/>
            <person name="Li Q."/>
            <person name="Wang J."/>
            <person name="Zhang H."/>
            <person name="Yu L."/>
            <person name="Shigenobu S."/>
            <person name="Wang J."/>
            <person name="Liu J."/>
            <person name="Flicek P."/>
            <person name="Searle S."/>
            <person name="Wang J."/>
            <person name="Kuratani S."/>
            <person name="Yin Y."/>
            <person name="Aken B."/>
            <person name="Zhang G."/>
            <person name="Irie N."/>
        </authorList>
    </citation>
    <scope>NUCLEOTIDE SEQUENCE [LARGE SCALE GENOMIC DNA]</scope>
    <source>
        <strain evidence="4">Daiwa-1</strain>
    </source>
</reference>
<dbReference type="InterPro" id="IPR052655">
    <property type="entry name" value="AKNA_Centrosome-Trans_reg"/>
</dbReference>